<evidence type="ECO:0000313" key="1">
    <source>
        <dbReference type="EMBL" id="GGU93195.1"/>
    </source>
</evidence>
<reference evidence="2" key="1">
    <citation type="journal article" date="2019" name="Int. J. Syst. Evol. Microbiol.">
        <title>The Global Catalogue of Microorganisms (GCM) 10K type strain sequencing project: providing services to taxonomists for standard genome sequencing and annotation.</title>
        <authorList>
            <consortium name="The Broad Institute Genomics Platform"/>
            <consortium name="The Broad Institute Genome Sequencing Center for Infectious Disease"/>
            <person name="Wu L."/>
            <person name="Ma J."/>
        </authorList>
    </citation>
    <scope>NUCLEOTIDE SEQUENCE [LARGE SCALE GENOMIC DNA]</scope>
    <source>
        <strain evidence="2">JCM 3399</strain>
    </source>
</reference>
<proteinExistence type="predicted"/>
<evidence type="ECO:0008006" key="3">
    <source>
        <dbReference type="Google" id="ProtNLM"/>
    </source>
</evidence>
<sequence>MTALTVRAVGTVTVVCSVTGCRPVGPSYSPAPSRPRIAVSISAARSGKTYPAAMRSSAASTICAFPVAGVRCIPFPLLTV</sequence>
<dbReference type="PROSITE" id="PS51257">
    <property type="entry name" value="PROKAR_LIPOPROTEIN"/>
    <property type="match status" value="1"/>
</dbReference>
<evidence type="ECO:0000313" key="2">
    <source>
        <dbReference type="Proteomes" id="UP000654471"/>
    </source>
</evidence>
<dbReference type="Proteomes" id="UP000654471">
    <property type="component" value="Unassembled WGS sequence"/>
</dbReference>
<protein>
    <recommendedName>
        <fullName evidence="3">Lipoprotein</fullName>
    </recommendedName>
</protein>
<gene>
    <name evidence="1" type="ORF">GCM10010211_70000</name>
</gene>
<dbReference type="EMBL" id="BMRP01000042">
    <property type="protein sequence ID" value="GGU93195.1"/>
    <property type="molecule type" value="Genomic_DNA"/>
</dbReference>
<organism evidence="1 2">
    <name type="scientific">Streptomyces albospinus</name>
    <dbReference type="NCBI Taxonomy" id="285515"/>
    <lineage>
        <taxon>Bacteria</taxon>
        <taxon>Bacillati</taxon>
        <taxon>Actinomycetota</taxon>
        <taxon>Actinomycetes</taxon>
        <taxon>Kitasatosporales</taxon>
        <taxon>Streptomycetaceae</taxon>
        <taxon>Streptomyces</taxon>
    </lineage>
</organism>
<keyword evidence="2" id="KW-1185">Reference proteome</keyword>
<comment type="caution">
    <text evidence="1">The sequence shown here is derived from an EMBL/GenBank/DDBJ whole genome shotgun (WGS) entry which is preliminary data.</text>
</comment>
<name>A0ABQ2VKW8_9ACTN</name>
<accession>A0ABQ2VKW8</accession>